<evidence type="ECO:0000256" key="1">
    <source>
        <dbReference type="ARBA" id="ARBA00022729"/>
    </source>
</evidence>
<sequence length="83" mass="9225">MKKYLVIALALGLAACSKVNIENYNKIKVGMDKTEVEQVLGSADKCEEKTLHTNCVWGNESQNITINFVSDKVTIYTKTGLEK</sequence>
<dbReference type="Gene3D" id="3.30.1450.10">
    <property type="match status" value="1"/>
</dbReference>
<protein>
    <submittedName>
        <fullName evidence="2">DUF3862 domain-containing protein</fullName>
    </submittedName>
</protein>
<gene>
    <name evidence="2" type="ORF">J5O05_01705</name>
</gene>
<accession>A0A975DHK8</accession>
<dbReference type="RefSeq" id="WP_208843328.1">
    <property type="nucleotide sequence ID" value="NZ_CP072133.1"/>
</dbReference>
<organism evidence="2 3">
    <name type="scientific">Pseudoalteromonas xiamenensis</name>
    <dbReference type="NCBI Taxonomy" id="882626"/>
    <lineage>
        <taxon>Bacteria</taxon>
        <taxon>Pseudomonadati</taxon>
        <taxon>Pseudomonadota</taxon>
        <taxon>Gammaproteobacteria</taxon>
        <taxon>Alteromonadales</taxon>
        <taxon>Pseudoalteromonadaceae</taxon>
        <taxon>Pseudoalteromonas</taxon>
    </lineage>
</organism>
<dbReference type="KEGG" id="pxi:J5O05_01705"/>
<name>A0A975DHK8_9GAMM</name>
<dbReference type="PROSITE" id="PS51257">
    <property type="entry name" value="PROKAR_LIPOPROTEIN"/>
    <property type="match status" value="1"/>
</dbReference>
<evidence type="ECO:0000313" key="2">
    <source>
        <dbReference type="EMBL" id="QTH71704.1"/>
    </source>
</evidence>
<dbReference type="AlphaFoldDB" id="A0A975DHK8"/>
<dbReference type="EMBL" id="CP072133">
    <property type="protein sequence ID" value="QTH71704.1"/>
    <property type="molecule type" value="Genomic_DNA"/>
</dbReference>
<reference evidence="2" key="1">
    <citation type="submission" date="2021-03" db="EMBL/GenBank/DDBJ databases">
        <title>Complete Genome of Pseudoalteromonas xiamenensis STKMTI.2, a new potential marine bacterium producing anti-Vibrio compounds.</title>
        <authorList>
            <person name="Handayani D.P."/>
            <person name="Isnansetyo A."/>
            <person name="Istiqomah I."/>
            <person name="Jumina J."/>
        </authorList>
    </citation>
    <scope>NUCLEOTIDE SEQUENCE</scope>
    <source>
        <strain evidence="2">STKMTI.2</strain>
    </source>
</reference>
<proteinExistence type="predicted"/>
<keyword evidence="3" id="KW-1185">Reference proteome</keyword>
<keyword evidence="1" id="KW-0732">Signal</keyword>
<dbReference type="InterPro" id="IPR037873">
    <property type="entry name" value="BamE-like"/>
</dbReference>
<dbReference type="Proteomes" id="UP000664904">
    <property type="component" value="Chromosome"/>
</dbReference>
<evidence type="ECO:0000313" key="3">
    <source>
        <dbReference type="Proteomes" id="UP000664904"/>
    </source>
</evidence>